<accession>A0A1M4TV24</accession>
<dbReference type="InterPro" id="IPR006103">
    <property type="entry name" value="Glyco_hydro_2_cat"/>
</dbReference>
<evidence type="ECO:0000256" key="2">
    <source>
        <dbReference type="ARBA" id="ARBA00007401"/>
    </source>
</evidence>
<proteinExistence type="inferred from homology"/>
<dbReference type="Pfam" id="PF02836">
    <property type="entry name" value="Glyco_hydro_2_C"/>
    <property type="match status" value="1"/>
</dbReference>
<dbReference type="GO" id="GO:0004565">
    <property type="term" value="F:beta-galactosidase activity"/>
    <property type="evidence" value="ECO:0007669"/>
    <property type="project" value="UniProtKB-EC"/>
</dbReference>
<dbReference type="InterPro" id="IPR013783">
    <property type="entry name" value="Ig-like_fold"/>
</dbReference>
<keyword evidence="5" id="KW-0326">Glycosidase</keyword>
<protein>
    <recommendedName>
        <fullName evidence="3">beta-galactosidase</fullName>
        <ecNumber evidence="3">3.2.1.23</ecNumber>
    </recommendedName>
</protein>
<dbReference type="Gene3D" id="3.20.20.80">
    <property type="entry name" value="Glycosidases"/>
    <property type="match status" value="1"/>
</dbReference>
<comment type="catalytic activity">
    <reaction evidence="1">
        <text>Hydrolysis of terminal non-reducing beta-D-galactose residues in beta-D-galactosides.</text>
        <dbReference type="EC" id="3.2.1.23"/>
    </reaction>
</comment>
<dbReference type="InterPro" id="IPR036156">
    <property type="entry name" value="Beta-gal/glucu_dom_sf"/>
</dbReference>
<dbReference type="Proteomes" id="UP000184287">
    <property type="component" value="Unassembled WGS sequence"/>
</dbReference>
<evidence type="ECO:0000259" key="7">
    <source>
        <dbReference type="Pfam" id="PF02836"/>
    </source>
</evidence>
<dbReference type="Pfam" id="PF00703">
    <property type="entry name" value="Glyco_hydro_2"/>
    <property type="match status" value="1"/>
</dbReference>
<comment type="similarity">
    <text evidence="2">Belongs to the glycosyl hydrolase 2 family.</text>
</comment>
<dbReference type="SUPFAM" id="SSF51445">
    <property type="entry name" value="(Trans)glycosidases"/>
    <property type="match status" value="1"/>
</dbReference>
<dbReference type="SUPFAM" id="SSF49785">
    <property type="entry name" value="Galactose-binding domain-like"/>
    <property type="match status" value="1"/>
</dbReference>
<dbReference type="SUPFAM" id="SSF49303">
    <property type="entry name" value="beta-Galactosidase/glucuronidase domain"/>
    <property type="match status" value="1"/>
</dbReference>
<dbReference type="EC" id="3.2.1.23" evidence="3"/>
<evidence type="ECO:0000256" key="1">
    <source>
        <dbReference type="ARBA" id="ARBA00001412"/>
    </source>
</evidence>
<dbReference type="AlphaFoldDB" id="A0A1M4TV24"/>
<dbReference type="PANTHER" id="PTHR46323:SF2">
    <property type="entry name" value="BETA-GALACTOSIDASE"/>
    <property type="match status" value="1"/>
</dbReference>
<dbReference type="GO" id="GO:0009341">
    <property type="term" value="C:beta-galactosidase complex"/>
    <property type="evidence" value="ECO:0007669"/>
    <property type="project" value="TreeGrafter"/>
</dbReference>
<evidence type="ECO:0000256" key="3">
    <source>
        <dbReference type="ARBA" id="ARBA00012756"/>
    </source>
</evidence>
<keyword evidence="9" id="KW-1185">Reference proteome</keyword>
<keyword evidence="4 8" id="KW-0378">Hydrolase</keyword>
<dbReference type="EMBL" id="FQUQ01000001">
    <property type="protein sequence ID" value="SHE48265.1"/>
    <property type="molecule type" value="Genomic_DNA"/>
</dbReference>
<evidence type="ECO:0000313" key="9">
    <source>
        <dbReference type="Proteomes" id="UP000184287"/>
    </source>
</evidence>
<evidence type="ECO:0000259" key="6">
    <source>
        <dbReference type="Pfam" id="PF00703"/>
    </source>
</evidence>
<dbReference type="OrthoDB" id="9814867at2"/>
<dbReference type="RefSeq" id="WP_084528447.1">
    <property type="nucleotide sequence ID" value="NZ_FQUQ01000001.1"/>
</dbReference>
<dbReference type="InterPro" id="IPR017853">
    <property type="entry name" value="GH"/>
</dbReference>
<name>A0A1M4TV24_9SPHI</name>
<dbReference type="InterPro" id="IPR050347">
    <property type="entry name" value="Bact_Beta-galactosidase"/>
</dbReference>
<dbReference type="InterPro" id="IPR006102">
    <property type="entry name" value="Ig-like_GH2"/>
</dbReference>
<dbReference type="PANTHER" id="PTHR46323">
    <property type="entry name" value="BETA-GALACTOSIDASE"/>
    <property type="match status" value="1"/>
</dbReference>
<evidence type="ECO:0000256" key="4">
    <source>
        <dbReference type="ARBA" id="ARBA00022801"/>
    </source>
</evidence>
<dbReference type="STRING" id="288992.SAMN04488522_101329"/>
<organism evidence="8 9">
    <name type="scientific">Pedobacter caeni</name>
    <dbReference type="NCBI Taxonomy" id="288992"/>
    <lineage>
        <taxon>Bacteria</taxon>
        <taxon>Pseudomonadati</taxon>
        <taxon>Bacteroidota</taxon>
        <taxon>Sphingobacteriia</taxon>
        <taxon>Sphingobacteriales</taxon>
        <taxon>Sphingobacteriaceae</taxon>
        <taxon>Pedobacter</taxon>
    </lineage>
</organism>
<dbReference type="Gene3D" id="2.60.40.10">
    <property type="entry name" value="Immunoglobulins"/>
    <property type="match status" value="1"/>
</dbReference>
<evidence type="ECO:0000256" key="5">
    <source>
        <dbReference type="ARBA" id="ARBA00023295"/>
    </source>
</evidence>
<feature type="domain" description="Glycoside hydrolase family 2 catalytic" evidence="7">
    <location>
        <begin position="340"/>
        <end position="492"/>
    </location>
</feature>
<dbReference type="Gene3D" id="2.60.120.260">
    <property type="entry name" value="Galactose-binding domain-like"/>
    <property type="match status" value="1"/>
</dbReference>
<dbReference type="InterPro" id="IPR008979">
    <property type="entry name" value="Galactose-bd-like_sf"/>
</dbReference>
<evidence type="ECO:0000313" key="8">
    <source>
        <dbReference type="EMBL" id="SHE48265.1"/>
    </source>
</evidence>
<reference evidence="9" key="1">
    <citation type="submission" date="2016-11" db="EMBL/GenBank/DDBJ databases">
        <authorList>
            <person name="Varghese N."/>
            <person name="Submissions S."/>
        </authorList>
    </citation>
    <scope>NUCLEOTIDE SEQUENCE [LARGE SCALE GENOMIC DNA]</scope>
    <source>
        <strain evidence="9">DSM 16990</strain>
    </source>
</reference>
<feature type="domain" description="Glycoside hydrolase family 2 immunoglobulin-like beta-sandwich" evidence="6">
    <location>
        <begin position="228"/>
        <end position="336"/>
    </location>
</feature>
<gene>
    <name evidence="8" type="ORF">SAMN04488522_101329</name>
</gene>
<dbReference type="GO" id="GO:0005990">
    <property type="term" value="P:lactose catabolic process"/>
    <property type="evidence" value="ECO:0007669"/>
    <property type="project" value="TreeGrafter"/>
</dbReference>
<sequence length="955" mass="107373">MKKILLQLGQSLLIVAFFVLTATGQSKNQEQINLSGIWAFQIDSLDKGVTGKWYNQKLTEQVKLPGSMTTNGKGNEIGVNTSWTGQIIDQSWFKKDEYKKYRQPGNIKIPFWLQPEKYYKGAAWYQKTIHIPHSWKNKFIQLFIERSHWETTVWLDDVQIGVENSLGTAQLFDIGSKLQPGKHRLTIRIDNRIKTVNMGDNAHSVSDHTQTNWNGMIGELSLRARPKVFISDVQLYPDIIKKQVLVKARLTNTTGNPAEVSLDLSAAIERPGSMKGKSLTKKLVLSEKEETIEAVYPMGENPLLWNEFQPNLYKMQVSLDQQNRETDRKSISFGMREFKAKGTQFTINGKLSFLRGALDCASFPKTGYPPTDVASWTKIFTTVKAHGLNHVRFHSWCPPEAAFTAADRLGLFLQVECAAWANDSNGALIGDGMPLDKYIYEESEKMVKAYGNHPSFVMMTYGNEPSGKGMVKFLVDFVNYWKAKDSRRMYTTAAGWPQNEVSDFNNMPEPRIQGWGQGLNSIINGQAPRSDYDFTNIISKWKQPTVSHEIGQWCVYPDFKEIKKYDGILKAKNFEIFRDKLQENGLEMLADSFFMASGKLQSLCYKADIEAALRTPGFAGFQLLGLSDFPGQGTALVGVLDAFWEPKPYISAAEYAQFCAPVVLLAKLPKMVYINNEELIVPIEIANFGDAPIKDIATWSIESEDGIRMFNGSLKNDIIPNGNAINLGTIRQSLGSIKKAQRVILKATIGSRTNTWDLFIYPEKLPEISEGIMLSQTLNAQAIETLNQGGKVLLSLKKGSVKPEMGGDIKSGFSTIFWNTAWTSGQAPTTMGILCDPKHPALAEFPSQYHSNWQWWDAMTHSSVIKLNAVAKDLKPIVRVIDDWVTARPLGLVFECNVGKGKLLVSAIDLLTDQDKRPEARQLRYSLEKYMGGTQFNPGNTVDIEKIRQLYNEVE</sequence>